<organism evidence="1 2">
    <name type="scientific">Neofusicoccum ribis</name>
    <dbReference type="NCBI Taxonomy" id="45134"/>
    <lineage>
        <taxon>Eukaryota</taxon>
        <taxon>Fungi</taxon>
        <taxon>Dikarya</taxon>
        <taxon>Ascomycota</taxon>
        <taxon>Pezizomycotina</taxon>
        <taxon>Dothideomycetes</taxon>
        <taxon>Dothideomycetes incertae sedis</taxon>
        <taxon>Botryosphaeriales</taxon>
        <taxon>Botryosphaeriaceae</taxon>
        <taxon>Neofusicoccum</taxon>
    </lineage>
</organism>
<reference evidence="1 2" key="1">
    <citation type="submission" date="2024-02" db="EMBL/GenBank/DDBJ databases">
        <title>De novo assembly and annotation of 12 fungi associated with fruit tree decline syndrome in Ontario, Canada.</title>
        <authorList>
            <person name="Sulman M."/>
            <person name="Ellouze W."/>
            <person name="Ilyukhin E."/>
        </authorList>
    </citation>
    <scope>NUCLEOTIDE SEQUENCE [LARGE SCALE GENOMIC DNA]</scope>
    <source>
        <strain evidence="1 2">M1-105</strain>
    </source>
</reference>
<accession>A0ABR3SY58</accession>
<comment type="caution">
    <text evidence="1">The sequence shown here is derived from an EMBL/GenBank/DDBJ whole genome shotgun (WGS) entry which is preliminary data.</text>
</comment>
<dbReference type="Pfam" id="PF13489">
    <property type="entry name" value="Methyltransf_23"/>
    <property type="match status" value="1"/>
</dbReference>
<evidence type="ECO:0000313" key="1">
    <source>
        <dbReference type="EMBL" id="KAL1632270.1"/>
    </source>
</evidence>
<dbReference type="SUPFAM" id="SSF53335">
    <property type="entry name" value="S-adenosyl-L-methionine-dependent methyltransferases"/>
    <property type="match status" value="1"/>
</dbReference>
<sequence>MAANTDRFDEDAAAWEADPACVTSSELVYKALLQHVPQFQPGGKKPDILDVGGGSGTLSFMLAPHVHTLTAIDIAPSMVAAFNANAAQRGAHHMEAVIYERDLPDFTVAPEATTRLLQTVDGKAPEGPVRWDILLSNLVTHHYSQLNEWMQIAYFSLAPGGRIVMTDFEHTGPDSALFHAPGKRDSIPMHGLKPAEISKLMSDAGFVDVSVKRVFSLEKAVDPQEAGGRTSIEFPILLCQGSKPMR</sequence>
<proteinExistence type="predicted"/>
<dbReference type="PANTHER" id="PTHR43591">
    <property type="entry name" value="METHYLTRANSFERASE"/>
    <property type="match status" value="1"/>
</dbReference>
<dbReference type="CDD" id="cd02440">
    <property type="entry name" value="AdoMet_MTases"/>
    <property type="match status" value="1"/>
</dbReference>
<dbReference type="InterPro" id="IPR029063">
    <property type="entry name" value="SAM-dependent_MTases_sf"/>
</dbReference>
<dbReference type="EMBL" id="JAJVDC020000032">
    <property type="protein sequence ID" value="KAL1632270.1"/>
    <property type="molecule type" value="Genomic_DNA"/>
</dbReference>
<gene>
    <name evidence="1" type="ORF">SLS56_003850</name>
</gene>
<dbReference type="Proteomes" id="UP001521116">
    <property type="component" value="Unassembled WGS sequence"/>
</dbReference>
<protein>
    <recommendedName>
        <fullName evidence="3">Methyltransferase</fullName>
    </recommendedName>
</protein>
<keyword evidence="2" id="KW-1185">Reference proteome</keyword>
<evidence type="ECO:0000313" key="2">
    <source>
        <dbReference type="Proteomes" id="UP001521116"/>
    </source>
</evidence>
<name>A0ABR3SY58_9PEZI</name>
<dbReference type="Gene3D" id="3.40.50.150">
    <property type="entry name" value="Vaccinia Virus protein VP39"/>
    <property type="match status" value="1"/>
</dbReference>
<evidence type="ECO:0008006" key="3">
    <source>
        <dbReference type="Google" id="ProtNLM"/>
    </source>
</evidence>